<evidence type="ECO:0000313" key="7">
    <source>
        <dbReference type="Proteomes" id="UP001516400"/>
    </source>
</evidence>
<dbReference type="Gene3D" id="2.30.42.10">
    <property type="match status" value="4"/>
</dbReference>
<dbReference type="Pfam" id="PF00595">
    <property type="entry name" value="PDZ"/>
    <property type="match status" value="4"/>
</dbReference>
<dbReference type="AlphaFoldDB" id="A0ABD2P750"/>
<dbReference type="SUPFAM" id="SSF50156">
    <property type="entry name" value="PDZ domain-like"/>
    <property type="match status" value="4"/>
</dbReference>
<proteinExistence type="predicted"/>
<protein>
    <recommendedName>
        <fullName evidence="5">PDZ domain-containing protein</fullName>
    </recommendedName>
</protein>
<keyword evidence="2" id="KW-0597">Phosphoprotein</keyword>
<feature type="domain" description="PDZ" evidence="5">
    <location>
        <begin position="208"/>
        <end position="293"/>
    </location>
</feature>
<evidence type="ECO:0000256" key="3">
    <source>
        <dbReference type="ARBA" id="ARBA00022737"/>
    </source>
</evidence>
<dbReference type="FunFam" id="2.30.42.10:FF:000125">
    <property type="entry name" value="PATJ, crumbs cell polarity complex component"/>
    <property type="match status" value="1"/>
</dbReference>
<dbReference type="CDD" id="cd06669">
    <property type="entry name" value="PDZ5_MUPP1-like"/>
    <property type="match status" value="1"/>
</dbReference>
<comment type="subcellular location">
    <subcellularLocation>
        <location evidence="1">Membrane</location>
    </subcellularLocation>
</comment>
<sequence length="664" mass="73012">MVLSTEWSQVEVIDLVNDGSGLGFGIVGGRSTGVVIKSILPGGIADKDSRLQSGDHILQIGDVNLRGLGADQVASVLRQAGQEVRMVVARPVEPTSADFQNLDYNAPIVPTRILTDPEELDRTLLQNGYSAFCNYNRKYSLIEDEIEIQYNNSIEVEAINGLNNSSVEVDTSINNVRNHNCVSPDSIKQLIYAPIELEYTLPENEKFSVELKKNEYGLGITVAGYVCEREDLSGIFVKSLSECSEAFKCGKINLNDRIIEVDEESLESCSNHEAVEKLKKTKDVVKLTFERFLRGPKFEHLREALASQEENDLSPPSPSVTTLSWIPIENNESPVEQEGESLSVNSEIYEQVNNNSKEIFIEENFEANPEADLETAIKKKWESLIDPNCEIVVANLTKLKGLGISLEGTVDVENGLELRPHHYIRSILPEGPVGQNGKLCSGDELLEVNGQKLLGIKHVEVVKILKELPNAVRLVCLRKNKNRVINTSQDIEGFEARNILGGSLKNLLPQPEQRLLKAVSDTSINTSSTLTVSDEHNLTKEKSRSLEGTNLAMWNDDVEYIELIKNDRGLGFSILDYQDPLDPKSAVIVVRSLVPKGVAEQDGRITPGDRLVSVNNKSIKNATLDEAVQALKGTLPGPVKLGICKPLSSCRPSGSASAQSFSDT</sequence>
<keyword evidence="3" id="KW-0677">Repeat</keyword>
<dbReference type="EMBL" id="JABFTP020000185">
    <property type="protein sequence ID" value="KAL3286784.1"/>
    <property type="molecule type" value="Genomic_DNA"/>
</dbReference>
<feature type="domain" description="PDZ" evidence="5">
    <location>
        <begin position="560"/>
        <end position="634"/>
    </location>
</feature>
<evidence type="ECO:0000256" key="2">
    <source>
        <dbReference type="ARBA" id="ARBA00022553"/>
    </source>
</evidence>
<dbReference type="PANTHER" id="PTHR19964:SF20">
    <property type="entry name" value="PATJ HOMOLOG-LIKE PROTEIN"/>
    <property type="match status" value="1"/>
</dbReference>
<keyword evidence="4" id="KW-0472">Membrane</keyword>
<dbReference type="PROSITE" id="PS50106">
    <property type="entry name" value="PDZ"/>
    <property type="match status" value="4"/>
</dbReference>
<comment type="caution">
    <text evidence="6">The sequence shown here is derived from an EMBL/GenBank/DDBJ whole genome shotgun (WGS) entry which is preliminary data.</text>
</comment>
<feature type="domain" description="PDZ" evidence="5">
    <location>
        <begin position="12"/>
        <end position="92"/>
    </location>
</feature>
<feature type="domain" description="PDZ" evidence="5">
    <location>
        <begin position="390"/>
        <end position="480"/>
    </location>
</feature>
<dbReference type="Proteomes" id="UP001516400">
    <property type="component" value="Unassembled WGS sequence"/>
</dbReference>
<evidence type="ECO:0000259" key="5">
    <source>
        <dbReference type="PROSITE" id="PS50106"/>
    </source>
</evidence>
<accession>A0ABD2P750</accession>
<organism evidence="6 7">
    <name type="scientific">Cryptolaemus montrouzieri</name>
    <dbReference type="NCBI Taxonomy" id="559131"/>
    <lineage>
        <taxon>Eukaryota</taxon>
        <taxon>Metazoa</taxon>
        <taxon>Ecdysozoa</taxon>
        <taxon>Arthropoda</taxon>
        <taxon>Hexapoda</taxon>
        <taxon>Insecta</taxon>
        <taxon>Pterygota</taxon>
        <taxon>Neoptera</taxon>
        <taxon>Endopterygota</taxon>
        <taxon>Coleoptera</taxon>
        <taxon>Polyphaga</taxon>
        <taxon>Cucujiformia</taxon>
        <taxon>Coccinelloidea</taxon>
        <taxon>Coccinellidae</taxon>
        <taxon>Scymninae</taxon>
        <taxon>Scymnini</taxon>
        <taxon>Cryptolaemus</taxon>
    </lineage>
</organism>
<dbReference type="FunFam" id="2.30.42.10:FF:000070">
    <property type="entry name" value="Multiple PDZ domain protein"/>
    <property type="match status" value="1"/>
</dbReference>
<dbReference type="GO" id="GO:0016020">
    <property type="term" value="C:membrane"/>
    <property type="evidence" value="ECO:0007669"/>
    <property type="project" value="UniProtKB-SubCell"/>
</dbReference>
<dbReference type="SMART" id="SM00228">
    <property type="entry name" value="PDZ"/>
    <property type="match status" value="4"/>
</dbReference>
<dbReference type="InterPro" id="IPR001478">
    <property type="entry name" value="PDZ"/>
</dbReference>
<reference evidence="6 7" key="1">
    <citation type="journal article" date="2021" name="BMC Biol.">
        <title>Horizontally acquired antibacterial genes associated with adaptive radiation of ladybird beetles.</title>
        <authorList>
            <person name="Li H.S."/>
            <person name="Tang X.F."/>
            <person name="Huang Y.H."/>
            <person name="Xu Z.Y."/>
            <person name="Chen M.L."/>
            <person name="Du X.Y."/>
            <person name="Qiu B.Y."/>
            <person name="Chen P.T."/>
            <person name="Zhang W."/>
            <person name="Slipinski A."/>
            <person name="Escalona H.E."/>
            <person name="Waterhouse R.M."/>
            <person name="Zwick A."/>
            <person name="Pang H."/>
        </authorList>
    </citation>
    <scope>NUCLEOTIDE SEQUENCE [LARGE SCALE GENOMIC DNA]</scope>
    <source>
        <strain evidence="6">SYSU2018</strain>
    </source>
</reference>
<dbReference type="CDD" id="cd06668">
    <property type="entry name" value="PDZ4_MUPP1-like"/>
    <property type="match status" value="1"/>
</dbReference>
<dbReference type="CDD" id="cd06667">
    <property type="entry name" value="PDZ2_MUPP1-like"/>
    <property type="match status" value="1"/>
</dbReference>
<evidence type="ECO:0000256" key="4">
    <source>
        <dbReference type="ARBA" id="ARBA00023136"/>
    </source>
</evidence>
<dbReference type="InterPro" id="IPR036034">
    <property type="entry name" value="PDZ_sf"/>
</dbReference>
<gene>
    <name evidence="6" type="ORF">HHI36_001278</name>
</gene>
<evidence type="ECO:0000313" key="6">
    <source>
        <dbReference type="EMBL" id="KAL3286784.1"/>
    </source>
</evidence>
<dbReference type="InterPro" id="IPR051342">
    <property type="entry name" value="PDZ_scaffold"/>
</dbReference>
<keyword evidence="7" id="KW-1185">Reference proteome</keyword>
<name>A0ABD2P750_9CUCU</name>
<dbReference type="PANTHER" id="PTHR19964">
    <property type="entry name" value="MULTIPLE PDZ DOMAIN PROTEIN"/>
    <property type="match status" value="1"/>
</dbReference>
<evidence type="ECO:0000256" key="1">
    <source>
        <dbReference type="ARBA" id="ARBA00004370"/>
    </source>
</evidence>